<evidence type="ECO:0000313" key="2">
    <source>
        <dbReference type="EMBL" id="KAF7627150.1"/>
    </source>
</evidence>
<accession>A0A8S9Z7I2</accession>
<evidence type="ECO:0000313" key="3">
    <source>
        <dbReference type="Proteomes" id="UP000605970"/>
    </source>
</evidence>
<evidence type="ECO:0000256" key="1">
    <source>
        <dbReference type="SAM" id="MobiDB-lite"/>
    </source>
</evidence>
<keyword evidence="3" id="KW-1185">Reference proteome</keyword>
<protein>
    <submittedName>
        <fullName evidence="2">Uncharacterized protein</fullName>
    </submittedName>
</protein>
<gene>
    <name evidence="2" type="ORF">Mgra_00009578</name>
</gene>
<name>A0A8S9Z7I2_9BILA</name>
<proteinExistence type="predicted"/>
<feature type="region of interest" description="Disordered" evidence="1">
    <location>
        <begin position="87"/>
        <end position="137"/>
    </location>
</feature>
<comment type="caution">
    <text evidence="2">The sequence shown here is derived from an EMBL/GenBank/DDBJ whole genome shotgun (WGS) entry which is preliminary data.</text>
</comment>
<sequence>MANRHQPFEKLINYNIICSRYKNIISNIQNMHDENFNFYKNCFKVFKITRKIIGIKEKEEEEQGEEGSSYGNEGGYTSGGDVIVIYDNNSSGSSHSSPRMSNADDQGQSSLPEILPGSPSGSGNNMFGIFDPSQNNPMQAPPFVQPPTYGFETSITNEQSSDSISCCKWFSMNCCNDSTPVDPTVNSEQNGACLCNKVNCCDGTNCNFCNGIVNGCTEGVVKCAKHIYDAFVACGGECTSCVKECGGCLKDCCCCLLEGLCDDNNNNTTYNTNITNNSSSYTTDTSTWF</sequence>
<organism evidence="2 3">
    <name type="scientific">Meloidogyne graminicola</name>
    <dbReference type="NCBI Taxonomy" id="189291"/>
    <lineage>
        <taxon>Eukaryota</taxon>
        <taxon>Metazoa</taxon>
        <taxon>Ecdysozoa</taxon>
        <taxon>Nematoda</taxon>
        <taxon>Chromadorea</taxon>
        <taxon>Rhabditida</taxon>
        <taxon>Tylenchina</taxon>
        <taxon>Tylenchomorpha</taxon>
        <taxon>Tylenchoidea</taxon>
        <taxon>Meloidogynidae</taxon>
        <taxon>Meloidogyninae</taxon>
        <taxon>Meloidogyne</taxon>
    </lineage>
</organism>
<feature type="compositionally biased region" description="Low complexity" evidence="1">
    <location>
        <begin position="88"/>
        <end position="101"/>
    </location>
</feature>
<dbReference type="EMBL" id="JABEBT010000165">
    <property type="protein sequence ID" value="KAF7627150.1"/>
    <property type="molecule type" value="Genomic_DNA"/>
</dbReference>
<dbReference type="Proteomes" id="UP000605970">
    <property type="component" value="Unassembled WGS sequence"/>
</dbReference>
<dbReference type="AlphaFoldDB" id="A0A8S9Z7I2"/>
<reference evidence="2" key="1">
    <citation type="journal article" date="2020" name="Ecol. Evol.">
        <title>Genome structure and content of the rice root-knot nematode (Meloidogyne graminicola).</title>
        <authorList>
            <person name="Phan N.T."/>
            <person name="Danchin E.G.J."/>
            <person name="Klopp C."/>
            <person name="Perfus-Barbeoch L."/>
            <person name="Kozlowski D.K."/>
            <person name="Koutsovoulos G.D."/>
            <person name="Lopez-Roques C."/>
            <person name="Bouchez O."/>
            <person name="Zahm M."/>
            <person name="Besnard G."/>
            <person name="Bellafiore S."/>
        </authorList>
    </citation>
    <scope>NUCLEOTIDE SEQUENCE</scope>
    <source>
        <strain evidence="2">VN-18</strain>
    </source>
</reference>
<dbReference type="OrthoDB" id="10042249at2759"/>